<evidence type="ECO:0000256" key="4">
    <source>
        <dbReference type="PIRSR" id="PIRSR000102-1"/>
    </source>
</evidence>
<feature type="domain" description="Lactate/malate dehydrogenase N-terminal" evidence="7">
    <location>
        <begin position="1"/>
        <end position="139"/>
    </location>
</feature>
<dbReference type="Pfam" id="PF00056">
    <property type="entry name" value="Ldh_1_N"/>
    <property type="match status" value="1"/>
</dbReference>
<comment type="caution">
    <text evidence="9">The sequence shown here is derived from an EMBL/GenBank/DDBJ whole genome shotgun (WGS) entry which is preliminary data.</text>
</comment>
<dbReference type="Proteomes" id="UP000524237">
    <property type="component" value="Unassembled WGS sequence"/>
</dbReference>
<dbReference type="GO" id="GO:0004459">
    <property type="term" value="F:L-lactate dehydrogenase (NAD+) activity"/>
    <property type="evidence" value="ECO:0007669"/>
    <property type="project" value="TreeGrafter"/>
</dbReference>
<dbReference type="InterPro" id="IPR015955">
    <property type="entry name" value="Lactate_DH/Glyco_Ohase_4_C"/>
</dbReference>
<dbReference type="Gene3D" id="3.40.50.720">
    <property type="entry name" value="NAD(P)-binding Rossmann-like Domain"/>
    <property type="match status" value="1"/>
</dbReference>
<dbReference type="RefSeq" id="WP_182484559.1">
    <property type="nucleotide sequence ID" value="NZ_JACGWU010000003.1"/>
</dbReference>
<dbReference type="PANTHER" id="PTHR43128:SF16">
    <property type="entry name" value="L-LACTATE DEHYDROGENASE"/>
    <property type="match status" value="1"/>
</dbReference>
<feature type="binding site" evidence="5">
    <location>
        <position position="33"/>
    </location>
    <ligand>
        <name>NAD(+)</name>
        <dbReference type="ChEBI" id="CHEBI:57540"/>
    </ligand>
</feature>
<dbReference type="GO" id="GO:0006089">
    <property type="term" value="P:lactate metabolic process"/>
    <property type="evidence" value="ECO:0007669"/>
    <property type="project" value="TreeGrafter"/>
</dbReference>
<keyword evidence="3 5" id="KW-0520">NAD</keyword>
<dbReference type="Pfam" id="PF02866">
    <property type="entry name" value="Ldh_1_C"/>
    <property type="match status" value="1"/>
</dbReference>
<dbReference type="InterPro" id="IPR001557">
    <property type="entry name" value="L-lactate/malate_DH"/>
</dbReference>
<evidence type="ECO:0000256" key="6">
    <source>
        <dbReference type="RuleBase" id="RU003369"/>
    </source>
</evidence>
<evidence type="ECO:0000313" key="9">
    <source>
        <dbReference type="EMBL" id="MBA8829111.1"/>
    </source>
</evidence>
<evidence type="ECO:0000256" key="3">
    <source>
        <dbReference type="ARBA" id="ARBA00023027"/>
    </source>
</evidence>
<dbReference type="PRINTS" id="PR00086">
    <property type="entry name" value="LLDHDRGNASE"/>
</dbReference>
<dbReference type="SUPFAM" id="SSF56327">
    <property type="entry name" value="LDH C-terminal domain-like"/>
    <property type="match status" value="1"/>
</dbReference>
<accession>A0A7W3PPB7</accession>
<evidence type="ECO:0000259" key="8">
    <source>
        <dbReference type="Pfam" id="PF02866"/>
    </source>
</evidence>
<proteinExistence type="inferred from homology"/>
<name>A0A7W3PPB7_9MICO</name>
<feature type="binding site" evidence="5">
    <location>
        <begin position="7"/>
        <end position="13"/>
    </location>
    <ligand>
        <name>NAD(+)</name>
        <dbReference type="ChEBI" id="CHEBI:57540"/>
    </ligand>
</feature>
<dbReference type="SUPFAM" id="SSF51735">
    <property type="entry name" value="NAD(P)-binding Rossmann-fold domains"/>
    <property type="match status" value="1"/>
</dbReference>
<dbReference type="InterPro" id="IPR022383">
    <property type="entry name" value="Lactate/malate_DH_C"/>
</dbReference>
<gene>
    <name evidence="9" type="ORF">FB555_001214</name>
</gene>
<comment type="similarity">
    <text evidence="1">Belongs to the LDH/MDH superfamily. LDH family.</text>
</comment>
<dbReference type="Gene3D" id="3.90.110.10">
    <property type="entry name" value="Lactate dehydrogenase/glycoside hydrolase, family 4, C-terminal"/>
    <property type="match status" value="1"/>
</dbReference>
<organism evidence="9 10">
    <name type="scientific">Alpinimonas psychrophila</name>
    <dbReference type="NCBI Taxonomy" id="748908"/>
    <lineage>
        <taxon>Bacteria</taxon>
        <taxon>Bacillati</taxon>
        <taxon>Actinomycetota</taxon>
        <taxon>Actinomycetes</taxon>
        <taxon>Micrococcales</taxon>
        <taxon>Microbacteriaceae</taxon>
        <taxon>Alpinimonas</taxon>
    </lineage>
</organism>
<feature type="binding site" evidence="5">
    <location>
        <position position="93"/>
    </location>
    <ligand>
        <name>NAD(+)</name>
        <dbReference type="ChEBI" id="CHEBI:57540"/>
    </ligand>
</feature>
<evidence type="ECO:0000256" key="1">
    <source>
        <dbReference type="ARBA" id="ARBA00006054"/>
    </source>
</evidence>
<evidence type="ECO:0000256" key="2">
    <source>
        <dbReference type="ARBA" id="ARBA00023002"/>
    </source>
</evidence>
<keyword evidence="2 6" id="KW-0560">Oxidoreductase</keyword>
<feature type="binding site" evidence="5">
    <location>
        <begin position="116"/>
        <end position="118"/>
    </location>
    <ligand>
        <name>NAD(+)</name>
        <dbReference type="ChEBI" id="CHEBI:57540"/>
    </ligand>
</feature>
<dbReference type="InterPro" id="IPR036291">
    <property type="entry name" value="NAD(P)-bd_dom_sf"/>
</dbReference>
<dbReference type="EMBL" id="JACGWU010000003">
    <property type="protein sequence ID" value="MBA8829111.1"/>
    <property type="molecule type" value="Genomic_DNA"/>
</dbReference>
<dbReference type="PIRSF" id="PIRSF000102">
    <property type="entry name" value="Lac_mal_DH"/>
    <property type="match status" value="1"/>
</dbReference>
<feature type="domain" description="Lactate/malate dehydrogenase C-terminal" evidence="8">
    <location>
        <begin position="145"/>
        <end position="292"/>
    </location>
</feature>
<evidence type="ECO:0000259" key="7">
    <source>
        <dbReference type="Pfam" id="PF00056"/>
    </source>
</evidence>
<keyword evidence="10" id="KW-1185">Reference proteome</keyword>
<dbReference type="PANTHER" id="PTHR43128">
    <property type="entry name" value="L-2-HYDROXYCARBOXYLATE DEHYDROGENASE (NAD(P)(+))"/>
    <property type="match status" value="1"/>
</dbReference>
<protein>
    <submittedName>
        <fullName evidence="9">Malate/lactate dehydrogenase</fullName>
    </submittedName>
</protein>
<dbReference type="AlphaFoldDB" id="A0A7W3PPB7"/>
<feature type="active site" description="Proton acceptor" evidence="4">
    <location>
        <position position="172"/>
    </location>
</feature>
<reference evidence="9 10" key="1">
    <citation type="submission" date="2020-07" db="EMBL/GenBank/DDBJ databases">
        <title>Sequencing the genomes of 1000 actinobacteria strains.</title>
        <authorList>
            <person name="Klenk H.-P."/>
        </authorList>
    </citation>
    <scope>NUCLEOTIDE SEQUENCE [LARGE SCALE GENOMIC DNA]</scope>
    <source>
        <strain evidence="9 10">DSM 23737</strain>
    </source>
</reference>
<sequence length="303" mass="31967">MKIVLIGGAGGIGSSVAFNLLRTQTPYDIVVVDNRDNMITSHVMDLQDALSLGGARSIRGGTASDALDADIVVVSAAVPLRLNTSRDVFLHDNASLLAGIVDPLVASGWSGVFILMTNPVDPLLTWLSRRTGWSRNHLLGYTLNDTQRFRTGIAVALGIAPQTVTGVVVGEHGAGQVPVWSSVRVNGKPVTLTSAQRDIVLDYIDNWYIRHVALDSARTSTWSSGLGGALMVEAVVHGTEDPFPASVILEGSYGVMGISSSTPCILGPTGLVRVLEEPLESEELAKFAGVARKIGELADSITV</sequence>
<evidence type="ECO:0000256" key="5">
    <source>
        <dbReference type="PIRSR" id="PIRSR000102-3"/>
    </source>
</evidence>
<dbReference type="InterPro" id="IPR001236">
    <property type="entry name" value="Lactate/malate_DH_N"/>
</dbReference>
<evidence type="ECO:0000313" key="10">
    <source>
        <dbReference type="Proteomes" id="UP000524237"/>
    </source>
</evidence>